<dbReference type="Pfam" id="PF13409">
    <property type="entry name" value="GST_N_2"/>
    <property type="match status" value="1"/>
</dbReference>
<dbReference type="GO" id="GO:0016740">
    <property type="term" value="F:transferase activity"/>
    <property type="evidence" value="ECO:0007669"/>
    <property type="project" value="UniProtKB-KW"/>
</dbReference>
<evidence type="ECO:0000313" key="4">
    <source>
        <dbReference type="Proteomes" id="UP000265366"/>
    </source>
</evidence>
<dbReference type="SUPFAM" id="SSF47616">
    <property type="entry name" value="GST C-terminal domain-like"/>
    <property type="match status" value="1"/>
</dbReference>
<dbReference type="InterPro" id="IPR036249">
    <property type="entry name" value="Thioredoxin-like_sf"/>
</dbReference>
<protein>
    <submittedName>
        <fullName evidence="3">Glutathione transferase GstA</fullName>
    </submittedName>
</protein>
<reference evidence="3 4" key="1">
    <citation type="submission" date="2018-08" db="EMBL/GenBank/DDBJ databases">
        <title>Erythrobacter zhengii sp.nov., a bacterium isolated from deep-sea sediment.</title>
        <authorList>
            <person name="Fang C."/>
            <person name="Wu Y.-H."/>
            <person name="Sun C."/>
            <person name="Wang H."/>
            <person name="Cheng H."/>
            <person name="Meng F.-X."/>
            <person name="Wang C.-S."/>
            <person name="Xu X.-W."/>
        </authorList>
    </citation>
    <scope>NUCLEOTIDE SEQUENCE [LARGE SCALE GENOMIC DNA]</scope>
    <source>
        <strain evidence="3 4">CCTCC AB 2015396</strain>
    </source>
</reference>
<keyword evidence="3" id="KW-0808">Transferase</keyword>
<dbReference type="EMBL" id="QXFM01000141">
    <property type="protein sequence ID" value="RIV80626.1"/>
    <property type="molecule type" value="Genomic_DNA"/>
</dbReference>
<comment type="caution">
    <text evidence="3">The sequence shown here is derived from an EMBL/GenBank/DDBJ whole genome shotgun (WGS) entry which is preliminary data.</text>
</comment>
<dbReference type="CDD" id="cd03057">
    <property type="entry name" value="GST_N_Beta"/>
    <property type="match status" value="1"/>
</dbReference>
<name>A0A3A1NYQ3_9SPHN</name>
<feature type="domain" description="GST N-terminal" evidence="1">
    <location>
        <begin position="1"/>
        <end position="81"/>
    </location>
</feature>
<proteinExistence type="predicted"/>
<evidence type="ECO:0000259" key="2">
    <source>
        <dbReference type="PROSITE" id="PS50405"/>
    </source>
</evidence>
<accession>A0A3A1NYQ3</accession>
<organism evidence="3 4">
    <name type="scientific">Aurantiacibacter xanthus</name>
    <dbReference type="NCBI Taxonomy" id="1784712"/>
    <lineage>
        <taxon>Bacteria</taxon>
        <taxon>Pseudomonadati</taxon>
        <taxon>Pseudomonadota</taxon>
        <taxon>Alphaproteobacteria</taxon>
        <taxon>Sphingomonadales</taxon>
        <taxon>Erythrobacteraceae</taxon>
        <taxon>Aurantiacibacter</taxon>
    </lineage>
</organism>
<dbReference type="InterPro" id="IPR040079">
    <property type="entry name" value="Glutathione_S-Trfase"/>
</dbReference>
<dbReference type="Pfam" id="PF00043">
    <property type="entry name" value="GST_C"/>
    <property type="match status" value="1"/>
</dbReference>
<dbReference type="SFLD" id="SFLDS00019">
    <property type="entry name" value="Glutathione_Transferase_(cytos"/>
    <property type="match status" value="1"/>
</dbReference>
<dbReference type="NCBIfam" id="NF007831">
    <property type="entry name" value="PRK10542.1"/>
    <property type="match status" value="1"/>
</dbReference>
<gene>
    <name evidence="3" type="primary">gstA</name>
    <name evidence="3" type="ORF">D2V17_19110</name>
</gene>
<dbReference type="InterPro" id="IPR036282">
    <property type="entry name" value="Glutathione-S-Trfase_C_sf"/>
</dbReference>
<dbReference type="SFLD" id="SFLDG00358">
    <property type="entry name" value="Main_(cytGST)"/>
    <property type="match status" value="1"/>
</dbReference>
<dbReference type="PANTHER" id="PTHR44051:SF8">
    <property type="entry name" value="GLUTATHIONE S-TRANSFERASE GSTA"/>
    <property type="match status" value="1"/>
</dbReference>
<dbReference type="OrthoDB" id="7583243at2"/>
<dbReference type="InterPro" id="IPR004045">
    <property type="entry name" value="Glutathione_S-Trfase_N"/>
</dbReference>
<keyword evidence="4" id="KW-1185">Reference proteome</keyword>
<dbReference type="AlphaFoldDB" id="A0A3A1NYQ3"/>
<dbReference type="Gene3D" id="3.40.30.10">
    <property type="entry name" value="Glutaredoxin"/>
    <property type="match status" value="1"/>
</dbReference>
<dbReference type="InterPro" id="IPR004046">
    <property type="entry name" value="GST_C"/>
</dbReference>
<dbReference type="SUPFAM" id="SSF52833">
    <property type="entry name" value="Thioredoxin-like"/>
    <property type="match status" value="1"/>
</dbReference>
<sequence>MKLYYKPGACSLASHIALYETGTDFAVEAVDTDAGRTETGADFRAINPKGYVPALQLAGGEVLTEGAAVLQWIADRHPGAGLAPEAGSLERARLQEALNWISSELHKAFGPLFRPSATEEESARARLQVAAKFDRAEALLKEDRDWLVAGRFSVADAYLFAVVNWANFTGIDLARWPALAAHGARVAARASAQKALKAEGLIQ</sequence>
<dbReference type="PROSITE" id="PS50405">
    <property type="entry name" value="GST_CTER"/>
    <property type="match status" value="1"/>
</dbReference>
<dbReference type="InterPro" id="IPR010987">
    <property type="entry name" value="Glutathione-S-Trfase_C-like"/>
</dbReference>
<feature type="domain" description="GST C-terminal" evidence="2">
    <location>
        <begin position="87"/>
        <end position="203"/>
    </location>
</feature>
<dbReference type="RefSeq" id="WP_119594742.1">
    <property type="nucleotide sequence ID" value="NZ_QXFM01000141.1"/>
</dbReference>
<dbReference type="PANTHER" id="PTHR44051">
    <property type="entry name" value="GLUTATHIONE S-TRANSFERASE-RELATED"/>
    <property type="match status" value="1"/>
</dbReference>
<evidence type="ECO:0000259" key="1">
    <source>
        <dbReference type="PROSITE" id="PS50404"/>
    </source>
</evidence>
<dbReference type="PROSITE" id="PS50404">
    <property type="entry name" value="GST_NTER"/>
    <property type="match status" value="1"/>
</dbReference>
<dbReference type="Gene3D" id="1.20.1050.10">
    <property type="match status" value="1"/>
</dbReference>
<dbReference type="CDD" id="cd03188">
    <property type="entry name" value="GST_C_Beta"/>
    <property type="match status" value="1"/>
</dbReference>
<evidence type="ECO:0000313" key="3">
    <source>
        <dbReference type="EMBL" id="RIV80626.1"/>
    </source>
</evidence>
<dbReference type="SFLD" id="SFLDG01150">
    <property type="entry name" value="Main.1:_Beta-like"/>
    <property type="match status" value="1"/>
</dbReference>
<dbReference type="Proteomes" id="UP000265366">
    <property type="component" value="Unassembled WGS sequence"/>
</dbReference>